<dbReference type="InterPro" id="IPR049192">
    <property type="entry name" value="DUF4246_C"/>
</dbReference>
<evidence type="ECO:0000313" key="3">
    <source>
        <dbReference type="Proteomes" id="UP000800094"/>
    </source>
</evidence>
<dbReference type="Pfam" id="PF14033">
    <property type="entry name" value="DUF4246"/>
    <property type="match status" value="1"/>
</dbReference>
<name>A0A6A6HVE9_9PLEO</name>
<reference evidence="2" key="1">
    <citation type="journal article" date="2020" name="Stud. Mycol.">
        <title>101 Dothideomycetes genomes: a test case for predicting lifestyles and emergence of pathogens.</title>
        <authorList>
            <person name="Haridas S."/>
            <person name="Albert R."/>
            <person name="Binder M."/>
            <person name="Bloem J."/>
            <person name="Labutti K."/>
            <person name="Salamov A."/>
            <person name="Andreopoulos B."/>
            <person name="Baker S."/>
            <person name="Barry K."/>
            <person name="Bills G."/>
            <person name="Bluhm B."/>
            <person name="Cannon C."/>
            <person name="Castanera R."/>
            <person name="Culley D."/>
            <person name="Daum C."/>
            <person name="Ezra D."/>
            <person name="Gonzalez J."/>
            <person name="Henrissat B."/>
            <person name="Kuo A."/>
            <person name="Liang C."/>
            <person name="Lipzen A."/>
            <person name="Lutzoni F."/>
            <person name="Magnuson J."/>
            <person name="Mondo S."/>
            <person name="Nolan M."/>
            <person name="Ohm R."/>
            <person name="Pangilinan J."/>
            <person name="Park H.-J."/>
            <person name="Ramirez L."/>
            <person name="Alfaro M."/>
            <person name="Sun H."/>
            <person name="Tritt A."/>
            <person name="Yoshinaga Y."/>
            <person name="Zwiers L.-H."/>
            <person name="Turgeon B."/>
            <person name="Goodwin S."/>
            <person name="Spatafora J."/>
            <person name="Crous P."/>
            <person name="Grigoriev I."/>
        </authorList>
    </citation>
    <scope>NUCLEOTIDE SEQUENCE</scope>
    <source>
        <strain evidence="2">CBS 122368</strain>
    </source>
</reference>
<feature type="domain" description="DUF4246" evidence="1">
    <location>
        <begin position="1"/>
        <end position="41"/>
    </location>
</feature>
<gene>
    <name evidence="2" type="ORF">BU26DRAFT_585245</name>
</gene>
<evidence type="ECO:0000313" key="2">
    <source>
        <dbReference type="EMBL" id="KAF2241738.1"/>
    </source>
</evidence>
<evidence type="ECO:0000259" key="1">
    <source>
        <dbReference type="Pfam" id="PF14033"/>
    </source>
</evidence>
<sequence>MLNEHIAATSIYYYDVENTTESRIRFRQEAELDYGEISYARSSAPTRFAMNPPCKNSVAPPLLKAVF</sequence>
<protein>
    <recommendedName>
        <fullName evidence="1">DUF4246 domain-containing protein</fullName>
    </recommendedName>
</protein>
<keyword evidence="3" id="KW-1185">Reference proteome</keyword>
<dbReference type="AlphaFoldDB" id="A0A6A6HVE9"/>
<dbReference type="Proteomes" id="UP000800094">
    <property type="component" value="Unassembled WGS sequence"/>
</dbReference>
<dbReference type="EMBL" id="ML987210">
    <property type="protein sequence ID" value="KAF2241738.1"/>
    <property type="molecule type" value="Genomic_DNA"/>
</dbReference>
<dbReference type="GeneID" id="54587956"/>
<proteinExistence type="predicted"/>
<dbReference type="OrthoDB" id="415532at2759"/>
<dbReference type="RefSeq" id="XP_033676742.1">
    <property type="nucleotide sequence ID" value="XM_033834626.1"/>
</dbReference>
<accession>A0A6A6HVE9</accession>
<organism evidence="2 3">
    <name type="scientific">Trematosphaeria pertusa</name>
    <dbReference type="NCBI Taxonomy" id="390896"/>
    <lineage>
        <taxon>Eukaryota</taxon>
        <taxon>Fungi</taxon>
        <taxon>Dikarya</taxon>
        <taxon>Ascomycota</taxon>
        <taxon>Pezizomycotina</taxon>
        <taxon>Dothideomycetes</taxon>
        <taxon>Pleosporomycetidae</taxon>
        <taxon>Pleosporales</taxon>
        <taxon>Massarineae</taxon>
        <taxon>Trematosphaeriaceae</taxon>
        <taxon>Trematosphaeria</taxon>
    </lineage>
</organism>